<dbReference type="Proteomes" id="UP000271098">
    <property type="component" value="Unassembled WGS sequence"/>
</dbReference>
<organism evidence="4">
    <name type="scientific">Gongylonema pulchrum</name>
    <dbReference type="NCBI Taxonomy" id="637853"/>
    <lineage>
        <taxon>Eukaryota</taxon>
        <taxon>Metazoa</taxon>
        <taxon>Ecdysozoa</taxon>
        <taxon>Nematoda</taxon>
        <taxon>Chromadorea</taxon>
        <taxon>Rhabditida</taxon>
        <taxon>Spirurina</taxon>
        <taxon>Spiruromorpha</taxon>
        <taxon>Spiruroidea</taxon>
        <taxon>Gongylonematidae</taxon>
        <taxon>Gongylonema</taxon>
    </lineage>
</organism>
<evidence type="ECO:0000313" key="3">
    <source>
        <dbReference type="Proteomes" id="UP000271098"/>
    </source>
</evidence>
<dbReference type="EMBL" id="UYRT01088738">
    <property type="protein sequence ID" value="VDN34083.1"/>
    <property type="molecule type" value="Genomic_DNA"/>
</dbReference>
<name>A0A183EF20_9BILA</name>
<sequence>MRVEVPDVTSRAFKTLINFIYSDLNVDTVELDDDFVMQTLYAGFRDIDHDTLMMLLRRSELEPSSELVIFKAAQSWSEAECERRGLKVTPANKREVLGPALSLIRFPLMAVNEFGEAGLSWYYLF</sequence>
<dbReference type="GO" id="GO:0005829">
    <property type="term" value="C:cytosol"/>
    <property type="evidence" value="ECO:0007669"/>
    <property type="project" value="TreeGrafter"/>
</dbReference>
<dbReference type="GO" id="GO:0022008">
    <property type="term" value="P:neurogenesis"/>
    <property type="evidence" value="ECO:0007669"/>
    <property type="project" value="TreeGrafter"/>
</dbReference>
<dbReference type="AlphaFoldDB" id="A0A183EF20"/>
<dbReference type="Pfam" id="PF07707">
    <property type="entry name" value="BACK"/>
    <property type="match status" value="1"/>
</dbReference>
<evidence type="ECO:0000259" key="1">
    <source>
        <dbReference type="SMART" id="SM00875"/>
    </source>
</evidence>
<keyword evidence="3" id="KW-1185">Reference proteome</keyword>
<dbReference type="SMART" id="SM00875">
    <property type="entry name" value="BACK"/>
    <property type="match status" value="1"/>
</dbReference>
<dbReference type="PANTHER" id="PTHR45774:SF3">
    <property type="entry name" value="BTB (POZ) DOMAIN-CONTAINING 2B-RELATED"/>
    <property type="match status" value="1"/>
</dbReference>
<dbReference type="Gene3D" id="1.25.40.420">
    <property type="match status" value="1"/>
</dbReference>
<dbReference type="WBParaSite" id="GPUH_0001958601-mRNA-1">
    <property type="protein sequence ID" value="GPUH_0001958601-mRNA-1"/>
    <property type="gene ID" value="GPUH_0001958601"/>
</dbReference>
<dbReference type="InterPro" id="IPR011705">
    <property type="entry name" value="BACK"/>
</dbReference>
<accession>A0A183EF20</accession>
<evidence type="ECO:0000313" key="2">
    <source>
        <dbReference type="EMBL" id="VDN34083.1"/>
    </source>
</evidence>
<feature type="domain" description="BACK" evidence="1">
    <location>
        <begin position="19"/>
        <end position="118"/>
    </location>
</feature>
<reference evidence="2 3" key="2">
    <citation type="submission" date="2018-11" db="EMBL/GenBank/DDBJ databases">
        <authorList>
            <consortium name="Pathogen Informatics"/>
        </authorList>
    </citation>
    <scope>NUCLEOTIDE SEQUENCE [LARGE SCALE GENOMIC DNA]</scope>
</reference>
<gene>
    <name evidence="2" type="ORF">GPUH_LOCUS19561</name>
</gene>
<reference evidence="4" key="1">
    <citation type="submission" date="2016-06" db="UniProtKB">
        <authorList>
            <consortium name="WormBaseParasite"/>
        </authorList>
    </citation>
    <scope>IDENTIFICATION</scope>
</reference>
<proteinExistence type="predicted"/>
<evidence type="ECO:0000313" key="4">
    <source>
        <dbReference type="WBParaSite" id="GPUH_0001958601-mRNA-1"/>
    </source>
</evidence>
<dbReference type="PANTHER" id="PTHR45774">
    <property type="entry name" value="BTB/POZ DOMAIN-CONTAINING"/>
    <property type="match status" value="1"/>
</dbReference>
<dbReference type="OrthoDB" id="6049320at2759"/>
<protein>
    <submittedName>
        <fullName evidence="4">BACK domain-containing protein</fullName>
    </submittedName>
</protein>